<evidence type="ECO:0000313" key="2">
    <source>
        <dbReference type="Proteomes" id="UP000315496"/>
    </source>
</evidence>
<dbReference type="EMBL" id="VDLU01000002">
    <property type="protein sequence ID" value="TNJ28714.1"/>
    <property type="molecule type" value="Genomic_DNA"/>
</dbReference>
<dbReference type="SUPFAM" id="SSF50630">
    <property type="entry name" value="Acid proteases"/>
    <property type="match status" value="1"/>
</dbReference>
<reference evidence="1 2" key="1">
    <citation type="submission" date="2019-05" db="EMBL/GenBank/DDBJ databases">
        <title>The compact genome of Giardia muris reveals important steps in the evolution of intestinal protozoan parasites.</title>
        <authorList>
            <person name="Xu F."/>
            <person name="Jimenez-Gonzalez A."/>
            <person name="Einarsson E."/>
            <person name="Astvaldsson A."/>
            <person name="Peirasmaki D."/>
            <person name="Eckmann L."/>
            <person name="Andersson J.O."/>
            <person name="Svard S.G."/>
            <person name="Jerlstrom-Hultqvist J."/>
        </authorList>
    </citation>
    <scope>NUCLEOTIDE SEQUENCE [LARGE SCALE GENOMIC DNA]</scope>
    <source>
        <strain evidence="1 2">Roberts-Thomson</strain>
    </source>
</reference>
<keyword evidence="2" id="KW-1185">Reference proteome</keyword>
<proteinExistence type="predicted"/>
<dbReference type="GO" id="GO:0004190">
    <property type="term" value="F:aspartic-type endopeptidase activity"/>
    <property type="evidence" value="ECO:0007669"/>
    <property type="project" value="InterPro"/>
</dbReference>
<dbReference type="PROSITE" id="PS00141">
    <property type="entry name" value="ASP_PROTEASE"/>
    <property type="match status" value="1"/>
</dbReference>
<dbReference type="InterPro" id="IPR001969">
    <property type="entry name" value="Aspartic_peptidase_AS"/>
</dbReference>
<comment type="caution">
    <text evidence="1">The sequence shown here is derived from an EMBL/GenBank/DDBJ whole genome shotgun (WGS) entry which is preliminary data.</text>
</comment>
<organism evidence="1 2">
    <name type="scientific">Giardia muris</name>
    <dbReference type="NCBI Taxonomy" id="5742"/>
    <lineage>
        <taxon>Eukaryota</taxon>
        <taxon>Metamonada</taxon>
        <taxon>Diplomonadida</taxon>
        <taxon>Hexamitidae</taxon>
        <taxon>Giardiinae</taxon>
        <taxon>Giardia</taxon>
    </lineage>
</organism>
<accession>A0A4Z1SS55</accession>
<dbReference type="Proteomes" id="UP000315496">
    <property type="component" value="Chromosome 2"/>
</dbReference>
<protein>
    <submittedName>
        <fullName evidence="1">Uncharacterized protein</fullName>
    </submittedName>
</protein>
<gene>
    <name evidence="1" type="ORF">GMRT_13240</name>
</gene>
<sequence length="134" mass="14792">MKCPTPIVVPGSSRELPGLVLSCLLDTGTTRSSLFVDRLFIRADAVDFDLLGAVFTLPIFEVRRVQTRRGVEVRITTLISLTTSLRTARLAVTLQTRRSGAPDVLLGTDYMEGISELRICLVPDRKKPVPKHSD</sequence>
<name>A0A4Z1SS55_GIAMU</name>
<dbReference type="InterPro" id="IPR021109">
    <property type="entry name" value="Peptidase_aspartic_dom_sf"/>
</dbReference>
<dbReference type="VEuPathDB" id="GiardiaDB:GMRT_13240"/>
<dbReference type="GO" id="GO:0006508">
    <property type="term" value="P:proteolysis"/>
    <property type="evidence" value="ECO:0007669"/>
    <property type="project" value="InterPro"/>
</dbReference>
<dbReference type="AlphaFoldDB" id="A0A4Z1SS55"/>
<evidence type="ECO:0000313" key="1">
    <source>
        <dbReference type="EMBL" id="TNJ28714.1"/>
    </source>
</evidence>